<feature type="signal peptide" evidence="2">
    <location>
        <begin position="1"/>
        <end position="26"/>
    </location>
</feature>
<evidence type="ECO:0000256" key="1">
    <source>
        <dbReference type="SAM" id="MobiDB-lite"/>
    </source>
</evidence>
<evidence type="ECO:0008006" key="5">
    <source>
        <dbReference type="Google" id="ProtNLM"/>
    </source>
</evidence>
<dbReference type="GeneTree" id="ENSGT00390000011206"/>
<accession>A0A3Q2Z6T7</accession>
<dbReference type="Proteomes" id="UP000264820">
    <property type="component" value="Unplaced"/>
</dbReference>
<dbReference type="GO" id="GO:0030327">
    <property type="term" value="P:prenylated protein catabolic process"/>
    <property type="evidence" value="ECO:0007669"/>
    <property type="project" value="TreeGrafter"/>
</dbReference>
<dbReference type="Pfam" id="PF13450">
    <property type="entry name" value="NAD_binding_8"/>
    <property type="match status" value="1"/>
</dbReference>
<dbReference type="InterPro" id="IPR036188">
    <property type="entry name" value="FAD/NAD-bd_sf"/>
</dbReference>
<feature type="region of interest" description="Disordered" evidence="1">
    <location>
        <begin position="104"/>
        <end position="138"/>
    </location>
</feature>
<dbReference type="PANTHER" id="PTHR15944:SF2">
    <property type="entry name" value="PRENYLCYSTEINE OXIDASE-LIKE"/>
    <property type="match status" value="1"/>
</dbReference>
<keyword evidence="4" id="KW-1185">Reference proteome</keyword>
<evidence type="ECO:0000256" key="2">
    <source>
        <dbReference type="SAM" id="SignalP"/>
    </source>
</evidence>
<name>A0A3Q2Z6T7_HIPCM</name>
<dbReference type="STRING" id="109280.ENSHCOP00000021748"/>
<dbReference type="AlphaFoldDB" id="A0A3Q2Z6T7"/>
<dbReference type="GO" id="GO:0001735">
    <property type="term" value="F:prenylcysteine oxidase activity"/>
    <property type="evidence" value="ECO:0007669"/>
    <property type="project" value="InterPro"/>
</dbReference>
<reference evidence="3" key="2">
    <citation type="submission" date="2025-09" db="UniProtKB">
        <authorList>
            <consortium name="Ensembl"/>
        </authorList>
    </citation>
    <scope>IDENTIFICATION</scope>
</reference>
<organism evidence="3 4">
    <name type="scientific">Hippocampus comes</name>
    <name type="common">Tiger tail seahorse</name>
    <dbReference type="NCBI Taxonomy" id="109280"/>
    <lineage>
        <taxon>Eukaryota</taxon>
        <taxon>Metazoa</taxon>
        <taxon>Chordata</taxon>
        <taxon>Craniata</taxon>
        <taxon>Vertebrata</taxon>
        <taxon>Euteleostomi</taxon>
        <taxon>Actinopterygii</taxon>
        <taxon>Neopterygii</taxon>
        <taxon>Teleostei</taxon>
        <taxon>Neoteleostei</taxon>
        <taxon>Acanthomorphata</taxon>
        <taxon>Syngnathiaria</taxon>
        <taxon>Syngnathiformes</taxon>
        <taxon>Syngnathoidei</taxon>
        <taxon>Syngnathidae</taxon>
        <taxon>Hippocampus</taxon>
    </lineage>
</organism>
<evidence type="ECO:0000313" key="4">
    <source>
        <dbReference type="Proteomes" id="UP000264820"/>
    </source>
</evidence>
<proteinExistence type="predicted"/>
<keyword evidence="2" id="KW-0732">Signal</keyword>
<dbReference type="PANTHER" id="PTHR15944">
    <property type="entry name" value="FARNESYLCYSTEINE LYASE"/>
    <property type="match status" value="1"/>
</dbReference>
<dbReference type="Ensembl" id="ENSHCOT00000002810.1">
    <property type="protein sequence ID" value="ENSHCOP00000021748.1"/>
    <property type="gene ID" value="ENSHCOG00000008841.1"/>
</dbReference>
<dbReference type="InterPro" id="IPR017046">
    <property type="entry name" value="Prenylcysteine_Oxase1"/>
</dbReference>
<protein>
    <recommendedName>
        <fullName evidence="5">Prenylcysteine lyase domain-containing protein</fullName>
    </recommendedName>
</protein>
<feature type="chain" id="PRO_5018623307" description="Prenylcysteine lyase domain-containing protein" evidence="2">
    <location>
        <begin position="27"/>
        <end position="138"/>
    </location>
</feature>
<evidence type="ECO:0000313" key="3">
    <source>
        <dbReference type="Ensembl" id="ENSHCOP00000021748.1"/>
    </source>
</evidence>
<reference evidence="3" key="1">
    <citation type="submission" date="2025-08" db="UniProtKB">
        <authorList>
            <consortium name="Ensembl"/>
        </authorList>
    </citation>
    <scope>IDENTIFICATION</scope>
</reference>
<dbReference type="Gene3D" id="3.50.50.60">
    <property type="entry name" value="FAD/NAD(P)-binding domain"/>
    <property type="match status" value="1"/>
</dbReference>
<dbReference type="SUPFAM" id="SSF51905">
    <property type="entry name" value="FAD/NAD(P)-binding domain"/>
    <property type="match status" value="1"/>
</dbReference>
<dbReference type="OMA" id="HALNLHM"/>
<feature type="compositionally biased region" description="Basic and acidic residues" evidence="1">
    <location>
        <begin position="104"/>
        <end position="127"/>
    </location>
</feature>
<sequence>MRGVRAFEPLLAALAALATTTTTAAALADGAPPSRIAVVGAGIGGSAAAHFLRQHFGPDVQLDVYEKGEVGGRLATVTVNRNRYESGGSIIHALNLHMHDFVNKLGDKTKETRERANRTPLRDRTEPASRTPARPARK</sequence>